<reference evidence="1 2" key="1">
    <citation type="submission" date="2016-10" db="EMBL/GenBank/DDBJ databases">
        <authorList>
            <person name="Varghese N."/>
            <person name="Submissions S."/>
        </authorList>
    </citation>
    <scope>NUCLEOTIDE SEQUENCE [LARGE SCALE GENOMIC DNA]</scope>
    <source>
        <strain evidence="1 2">CGMCC 1.7012</strain>
    </source>
</reference>
<dbReference type="AlphaFoldDB" id="A0AA94H4I0"/>
<sequence length="106" mass="11914">MASDFLCSPLFYLSRKMPAAANAGLLPCVKCTDTGDSYVWKKQERGRDVPGRPGALLFADVQPGAGQRVLALNRRFIDALERHAIKFQRITFVVERVNIPFLRHVI</sequence>
<proteinExistence type="predicted"/>
<name>A0AA94H4I0_9ENTR</name>
<gene>
    <name evidence="1" type="ORF">SAMN05216286_2807</name>
</gene>
<protein>
    <submittedName>
        <fullName evidence="1">Uncharacterized protein</fullName>
    </submittedName>
</protein>
<accession>A0AA94H4I0</accession>
<dbReference type="EMBL" id="FOKO01000003">
    <property type="protein sequence ID" value="SFC58793.1"/>
    <property type="molecule type" value="Genomic_DNA"/>
</dbReference>
<comment type="caution">
    <text evidence="1">The sequence shown here is derived from an EMBL/GenBank/DDBJ whole genome shotgun (WGS) entry which is preliminary data.</text>
</comment>
<dbReference type="Proteomes" id="UP000182314">
    <property type="component" value="Unassembled WGS sequence"/>
</dbReference>
<evidence type="ECO:0000313" key="1">
    <source>
        <dbReference type="EMBL" id="SFC58793.1"/>
    </source>
</evidence>
<evidence type="ECO:0000313" key="2">
    <source>
        <dbReference type="Proteomes" id="UP000182314"/>
    </source>
</evidence>
<organism evidence="1 2">
    <name type="scientific">Kosakonia oryzae</name>
    <dbReference type="NCBI Taxonomy" id="497725"/>
    <lineage>
        <taxon>Bacteria</taxon>
        <taxon>Pseudomonadati</taxon>
        <taxon>Pseudomonadota</taxon>
        <taxon>Gammaproteobacteria</taxon>
        <taxon>Enterobacterales</taxon>
        <taxon>Enterobacteriaceae</taxon>
        <taxon>Kosakonia</taxon>
    </lineage>
</organism>